<dbReference type="InterPro" id="IPR041588">
    <property type="entry name" value="Integrase_H2C2"/>
</dbReference>
<comment type="caution">
    <text evidence="2">The sequence shown here is derived from an EMBL/GenBank/DDBJ whole genome shotgun (WGS) entry which is preliminary data.</text>
</comment>
<evidence type="ECO:0000313" key="3">
    <source>
        <dbReference type="Proteomes" id="UP000257109"/>
    </source>
</evidence>
<dbReference type="EMBL" id="QJKJ01000728">
    <property type="protein sequence ID" value="RDY11022.1"/>
    <property type="molecule type" value="Genomic_DNA"/>
</dbReference>
<proteinExistence type="predicted"/>
<dbReference type="Proteomes" id="UP000257109">
    <property type="component" value="Unassembled WGS sequence"/>
</dbReference>
<dbReference type="OrthoDB" id="1739170at2759"/>
<keyword evidence="3" id="KW-1185">Reference proteome</keyword>
<feature type="non-terminal residue" evidence="2">
    <location>
        <position position="1"/>
    </location>
</feature>
<evidence type="ECO:0000313" key="2">
    <source>
        <dbReference type="EMBL" id="RDY11022.1"/>
    </source>
</evidence>
<name>A0A371I7K4_MUCPR</name>
<protein>
    <recommendedName>
        <fullName evidence="1">Integrase zinc-binding domain-containing protein</fullName>
    </recommendedName>
</protein>
<gene>
    <name evidence="2" type="ORF">CR513_04368</name>
</gene>
<dbReference type="AlphaFoldDB" id="A0A371I7K4"/>
<dbReference type="Pfam" id="PF17921">
    <property type="entry name" value="Integrase_H2C2"/>
    <property type="match status" value="1"/>
</dbReference>
<organism evidence="2 3">
    <name type="scientific">Mucuna pruriens</name>
    <name type="common">Velvet bean</name>
    <name type="synonym">Dolichos pruriens</name>
    <dbReference type="NCBI Taxonomy" id="157652"/>
    <lineage>
        <taxon>Eukaryota</taxon>
        <taxon>Viridiplantae</taxon>
        <taxon>Streptophyta</taxon>
        <taxon>Embryophyta</taxon>
        <taxon>Tracheophyta</taxon>
        <taxon>Spermatophyta</taxon>
        <taxon>Magnoliopsida</taxon>
        <taxon>eudicotyledons</taxon>
        <taxon>Gunneridae</taxon>
        <taxon>Pentapetalae</taxon>
        <taxon>rosids</taxon>
        <taxon>fabids</taxon>
        <taxon>Fabales</taxon>
        <taxon>Fabaceae</taxon>
        <taxon>Papilionoideae</taxon>
        <taxon>50 kb inversion clade</taxon>
        <taxon>NPAAA clade</taxon>
        <taxon>indigoferoid/millettioid clade</taxon>
        <taxon>Phaseoleae</taxon>
        <taxon>Mucuna</taxon>
    </lineage>
</organism>
<reference evidence="2" key="1">
    <citation type="submission" date="2018-05" db="EMBL/GenBank/DDBJ databases">
        <title>Draft genome of Mucuna pruriens seed.</title>
        <authorList>
            <person name="Nnadi N.E."/>
            <person name="Vos R."/>
            <person name="Hasami M.H."/>
            <person name="Devisetty U.K."/>
            <person name="Aguiy J.C."/>
        </authorList>
    </citation>
    <scope>NUCLEOTIDE SEQUENCE [LARGE SCALE GENOMIC DNA]</scope>
    <source>
        <strain evidence="2">JCA_2017</strain>
    </source>
</reference>
<sequence length="81" mass="9048">MIEKLVLALVTSAQQLCPYQSKPTTLSSRCCKSPTGGGHYGSMRTTQKVLDCRLYWPTIFRNAHTFVFACKQCQRAGMTIS</sequence>
<feature type="domain" description="Integrase zinc-binding" evidence="1">
    <location>
        <begin position="37"/>
        <end position="76"/>
    </location>
</feature>
<evidence type="ECO:0000259" key="1">
    <source>
        <dbReference type="Pfam" id="PF17921"/>
    </source>
</evidence>
<accession>A0A371I7K4</accession>
<dbReference type="Gene3D" id="1.10.340.70">
    <property type="match status" value="1"/>
</dbReference>